<dbReference type="InterPro" id="IPR011379">
    <property type="entry name" value="MazG-related_GP37"/>
</dbReference>
<keyword evidence="2" id="KW-0378">Hydrolase</keyword>
<proteinExistence type="predicted"/>
<protein>
    <submittedName>
        <fullName evidence="2">MazG nucleotide pyrophosphohydrolase domain protein</fullName>
    </submittedName>
</protein>
<accession>A0A0D8BQJ2</accession>
<dbReference type="PATRIC" id="fig|1462.6.peg.3262"/>
<dbReference type="EMBL" id="JYBP01000003">
    <property type="protein sequence ID" value="KJE26390.1"/>
    <property type="molecule type" value="Genomic_DNA"/>
</dbReference>
<feature type="domain" description="NTP pyrophosphohydrolase MazG-like" evidence="1">
    <location>
        <begin position="14"/>
        <end position="85"/>
    </location>
</feature>
<comment type="caution">
    <text evidence="2">The sequence shown here is derived from an EMBL/GenBank/DDBJ whole genome shotgun (WGS) entry which is preliminary data.</text>
</comment>
<dbReference type="AlphaFoldDB" id="A0A0D8BQJ2"/>
<dbReference type="Gene3D" id="1.10.287.1080">
    <property type="entry name" value="MazG-like"/>
    <property type="match status" value="1"/>
</dbReference>
<dbReference type="SUPFAM" id="SSF101386">
    <property type="entry name" value="all-alpha NTP pyrophosphatases"/>
    <property type="match status" value="1"/>
</dbReference>
<organism evidence="2 3">
    <name type="scientific">Geobacillus kaustophilus</name>
    <dbReference type="NCBI Taxonomy" id="1462"/>
    <lineage>
        <taxon>Bacteria</taxon>
        <taxon>Bacillati</taxon>
        <taxon>Bacillota</taxon>
        <taxon>Bacilli</taxon>
        <taxon>Bacillales</taxon>
        <taxon>Anoxybacillaceae</taxon>
        <taxon>Geobacillus</taxon>
        <taxon>Geobacillus thermoleovorans group</taxon>
    </lineage>
</organism>
<evidence type="ECO:0000313" key="3">
    <source>
        <dbReference type="Proteomes" id="UP000032522"/>
    </source>
</evidence>
<evidence type="ECO:0000259" key="1">
    <source>
        <dbReference type="Pfam" id="PF03819"/>
    </source>
</evidence>
<dbReference type="Pfam" id="PF03819">
    <property type="entry name" value="MazG"/>
    <property type="match status" value="1"/>
</dbReference>
<sequence length="95" mass="11060">MNPSLSEKEKLAMLAMGITGEAGEIVDTLKRVIFHGHELDRDELIKELGDLEWYLQHLKKHYNISDEIVYISNIMKLNKRYPNGFSEKDSINRKV</sequence>
<name>A0A0D8BQJ2_GEOKU</name>
<dbReference type="InterPro" id="IPR004518">
    <property type="entry name" value="MazG-like_dom"/>
</dbReference>
<reference evidence="2 3" key="1">
    <citation type="submission" date="2015-01" db="EMBL/GenBank/DDBJ databases">
        <authorList>
            <person name="Filippidou S."/>
            <person name="Jeanneret N."/>
            <person name="Russel-Delif L."/>
            <person name="Junier T."/>
            <person name="Wunderlin T."/>
            <person name="Molina V."/>
            <person name="Johnson S.L."/>
            <person name="Davenport K.W."/>
            <person name="Chain P.S."/>
            <person name="Dorador C."/>
            <person name="Junier P."/>
        </authorList>
    </citation>
    <scope>NUCLEOTIDE SEQUENCE [LARGE SCALE GENOMIC DNA]</scope>
    <source>
        <strain evidence="2 3">Et7/4</strain>
    </source>
</reference>
<gene>
    <name evidence="2" type="ORF">LG52_2986</name>
</gene>
<dbReference type="PIRSF" id="PIRSF006639">
    <property type="entry name" value="UCP006639_pph"/>
    <property type="match status" value="1"/>
</dbReference>
<dbReference type="CDD" id="cd11541">
    <property type="entry name" value="NTP-PPase_u4"/>
    <property type="match status" value="1"/>
</dbReference>
<evidence type="ECO:0000313" key="2">
    <source>
        <dbReference type="EMBL" id="KJE26390.1"/>
    </source>
</evidence>
<dbReference type="Proteomes" id="UP000032522">
    <property type="component" value="Unassembled WGS sequence"/>
</dbReference>
<dbReference type="GO" id="GO:0016787">
    <property type="term" value="F:hydrolase activity"/>
    <property type="evidence" value="ECO:0007669"/>
    <property type="project" value="UniProtKB-KW"/>
</dbReference>